<dbReference type="InterPro" id="IPR036922">
    <property type="entry name" value="Rieske_2Fe-2S_sf"/>
</dbReference>
<evidence type="ECO:0000256" key="10">
    <source>
        <dbReference type="ARBA" id="ARBA00022842"/>
    </source>
</evidence>
<dbReference type="EC" id="6.3.2.17" evidence="3"/>
<dbReference type="GO" id="GO:0005829">
    <property type="term" value="C:cytosol"/>
    <property type="evidence" value="ECO:0007669"/>
    <property type="project" value="TreeGrafter"/>
</dbReference>
<dbReference type="SUPFAM" id="SSF50022">
    <property type="entry name" value="ISP domain"/>
    <property type="match status" value="1"/>
</dbReference>
<name>A0A136IX36_9PEZI</name>
<organism evidence="17 18">
    <name type="scientific">Microdochium bolleyi</name>
    <dbReference type="NCBI Taxonomy" id="196109"/>
    <lineage>
        <taxon>Eukaryota</taxon>
        <taxon>Fungi</taxon>
        <taxon>Dikarya</taxon>
        <taxon>Ascomycota</taxon>
        <taxon>Pezizomycotina</taxon>
        <taxon>Sordariomycetes</taxon>
        <taxon>Xylariomycetidae</taxon>
        <taxon>Xylariales</taxon>
        <taxon>Microdochiaceae</taxon>
        <taxon>Microdochium</taxon>
    </lineage>
</organism>
<dbReference type="EMBL" id="KQ964255">
    <property type="protein sequence ID" value="KXJ89600.1"/>
    <property type="molecule type" value="Genomic_DNA"/>
</dbReference>
<dbReference type="PROSITE" id="PS01012">
    <property type="entry name" value="FOLYLPOLYGLU_SYNT_2"/>
    <property type="match status" value="1"/>
</dbReference>
<evidence type="ECO:0000256" key="6">
    <source>
        <dbReference type="ARBA" id="ARBA00022714"/>
    </source>
</evidence>
<keyword evidence="11" id="KW-0408">Iron</keyword>
<dbReference type="UniPathway" id="UPA00850"/>
<dbReference type="InterPro" id="IPR018109">
    <property type="entry name" value="Folylpolyglutamate_synth_CS"/>
</dbReference>
<evidence type="ECO:0000256" key="8">
    <source>
        <dbReference type="ARBA" id="ARBA00022741"/>
    </source>
</evidence>
<dbReference type="GO" id="GO:0051537">
    <property type="term" value="F:2 iron, 2 sulfur cluster binding"/>
    <property type="evidence" value="ECO:0007669"/>
    <property type="project" value="UniProtKB-KW"/>
</dbReference>
<keyword evidence="4" id="KW-0554">One-carbon metabolism</keyword>
<evidence type="ECO:0000256" key="14">
    <source>
        <dbReference type="ARBA" id="ARBA00030876"/>
    </source>
</evidence>
<dbReference type="Gene3D" id="3.90.190.20">
    <property type="entry name" value="Mur ligase, C-terminal domain"/>
    <property type="match status" value="1"/>
</dbReference>
<dbReference type="InterPro" id="IPR017941">
    <property type="entry name" value="Rieske_2Fe-2S"/>
</dbReference>
<dbReference type="Proteomes" id="UP000070501">
    <property type="component" value="Unassembled WGS sequence"/>
</dbReference>
<dbReference type="PANTHER" id="PTHR11136:SF5">
    <property type="entry name" value="FOLYLPOLYGLUTAMATE SYNTHASE, MITOCHONDRIAL"/>
    <property type="match status" value="1"/>
</dbReference>
<gene>
    <name evidence="17" type="ORF">Micbo1qcDRAFT_196870</name>
</gene>
<dbReference type="InterPro" id="IPR036565">
    <property type="entry name" value="Mur-like_cat_sf"/>
</dbReference>
<dbReference type="Pfam" id="PF00355">
    <property type="entry name" value="Rieske"/>
    <property type="match status" value="1"/>
</dbReference>
<comment type="similarity">
    <text evidence="2">Belongs to the folylpolyglutamate synthase family.</text>
</comment>
<dbReference type="PANTHER" id="PTHR11136">
    <property type="entry name" value="FOLYLPOLYGLUTAMATE SYNTHASE-RELATED"/>
    <property type="match status" value="1"/>
</dbReference>
<dbReference type="NCBIfam" id="TIGR01499">
    <property type="entry name" value="folC"/>
    <property type="match status" value="1"/>
</dbReference>
<accession>A0A136IX36</accession>
<evidence type="ECO:0000256" key="1">
    <source>
        <dbReference type="ARBA" id="ARBA00005150"/>
    </source>
</evidence>
<keyword evidence="10" id="KW-0460">Magnesium</keyword>
<dbReference type="GO" id="GO:0005524">
    <property type="term" value="F:ATP binding"/>
    <property type="evidence" value="ECO:0007669"/>
    <property type="project" value="UniProtKB-KW"/>
</dbReference>
<evidence type="ECO:0000256" key="7">
    <source>
        <dbReference type="ARBA" id="ARBA00022723"/>
    </source>
</evidence>
<protein>
    <recommendedName>
        <fullName evidence="3">tetrahydrofolate synthase</fullName>
        <ecNumber evidence="3">6.3.2.17</ecNumber>
    </recommendedName>
    <alternativeName>
        <fullName evidence="14">Folylpoly-gamma-glutamate synthetase</fullName>
    </alternativeName>
    <alternativeName>
        <fullName evidence="13">Tetrahydrofolylpolyglutamate synthase</fullName>
    </alternativeName>
</protein>
<reference evidence="18" key="1">
    <citation type="submission" date="2016-02" db="EMBL/GenBank/DDBJ databases">
        <title>Draft genome sequence of Microdochium bolleyi, a fungal endophyte of beachgrass.</title>
        <authorList>
            <consortium name="DOE Joint Genome Institute"/>
            <person name="David A.S."/>
            <person name="May G."/>
            <person name="Haridas S."/>
            <person name="Lim J."/>
            <person name="Wang M."/>
            <person name="Labutti K."/>
            <person name="Lipzen A."/>
            <person name="Barry K."/>
            <person name="Grigoriev I.V."/>
        </authorList>
    </citation>
    <scope>NUCLEOTIDE SEQUENCE [LARGE SCALE GENOMIC DNA]</scope>
    <source>
        <strain evidence="18">J235TASD1</strain>
    </source>
</reference>
<dbReference type="STRING" id="196109.A0A136IX36"/>
<dbReference type="PROSITE" id="PS51296">
    <property type="entry name" value="RIESKE"/>
    <property type="match status" value="1"/>
</dbReference>
<keyword evidence="7" id="KW-0479">Metal-binding</keyword>
<evidence type="ECO:0000313" key="17">
    <source>
        <dbReference type="EMBL" id="KXJ89600.1"/>
    </source>
</evidence>
<comment type="pathway">
    <text evidence="1">Cofactor biosynthesis; tetrahydrofolylpolyglutamate biosynthesis.</text>
</comment>
<dbReference type="GO" id="GO:0005739">
    <property type="term" value="C:mitochondrion"/>
    <property type="evidence" value="ECO:0007669"/>
    <property type="project" value="TreeGrafter"/>
</dbReference>
<keyword evidence="5 17" id="KW-0436">Ligase</keyword>
<evidence type="ECO:0000259" key="16">
    <source>
        <dbReference type="PROSITE" id="PS51296"/>
    </source>
</evidence>
<dbReference type="InterPro" id="IPR001645">
    <property type="entry name" value="Folylpolyglutamate_synth"/>
</dbReference>
<evidence type="ECO:0000256" key="15">
    <source>
        <dbReference type="ARBA" id="ARBA00047493"/>
    </source>
</evidence>
<evidence type="ECO:0000256" key="12">
    <source>
        <dbReference type="ARBA" id="ARBA00023014"/>
    </source>
</evidence>
<evidence type="ECO:0000256" key="13">
    <source>
        <dbReference type="ARBA" id="ARBA00030592"/>
    </source>
</evidence>
<evidence type="ECO:0000256" key="3">
    <source>
        <dbReference type="ARBA" id="ARBA00013025"/>
    </source>
</evidence>
<keyword evidence="18" id="KW-1185">Reference proteome</keyword>
<feature type="domain" description="Rieske" evidence="16">
    <location>
        <begin position="60"/>
        <end position="163"/>
    </location>
</feature>
<evidence type="ECO:0000256" key="4">
    <source>
        <dbReference type="ARBA" id="ARBA00022563"/>
    </source>
</evidence>
<dbReference type="SUPFAM" id="SSF53244">
    <property type="entry name" value="MurD-like peptide ligases, peptide-binding domain"/>
    <property type="match status" value="1"/>
</dbReference>
<dbReference type="Gene3D" id="2.102.10.10">
    <property type="entry name" value="Rieske [2Fe-2S] iron-sulphur domain"/>
    <property type="match status" value="1"/>
</dbReference>
<evidence type="ECO:0000256" key="11">
    <source>
        <dbReference type="ARBA" id="ARBA00023004"/>
    </source>
</evidence>
<keyword evidence="6" id="KW-0001">2Fe-2S</keyword>
<dbReference type="AlphaFoldDB" id="A0A136IX36"/>
<dbReference type="SUPFAM" id="SSF53623">
    <property type="entry name" value="MurD-like peptide ligases, catalytic domain"/>
    <property type="match status" value="1"/>
</dbReference>
<evidence type="ECO:0000256" key="5">
    <source>
        <dbReference type="ARBA" id="ARBA00022598"/>
    </source>
</evidence>
<dbReference type="InterPro" id="IPR036615">
    <property type="entry name" value="Mur_ligase_C_dom_sf"/>
</dbReference>
<sequence length="719" mass="78520">MAVPFSVPSRAAAAWFHVGSTSSFPNISESGATTLATCTQDGHGPPCKVFEISPPDAPRPNVMTEVEDPQEASLAGALQDQVLVFRYRGKFHAVDNKCPHSSYPLSNGAPFDIEDFGIVLSAGLTCPKHGWSFDLFSGRADRGNYRLKLWEVQLRPPGGLGPAVDGRSAAVSLSEEHEVRLSSSFFSRPYPSATTIASKWRLLHFASDRAMARTYDGALLRLASLQSNKAITSLFDPPNLATASTGDNGKPVDLNALAIPEMLAWLERAGLTVQDLTRLRCIHVAGTKGKGSPEARCVVGRVGTYTSPHLITVRERIQLDGEPISQDQFARYFFEVWDAFTASARSKSLKDDLDISDEDLEGPGTKPFYFRFLTIMAFHVFLQERVHSAIIECGIGGQYDSTNVIPQEAVTATIVTQLGIDHVGMLGRTLPEIAWHKAGICKQGRKCFTRQLASSDSERQAMATLRQRAHEAQAPLVEVPDGEVQAWGGVHRSRAAQSLAGHFQKYNQALAVGAAMEHLAVLDPSLRRPEESIQWLREVPEICTTGLRQANLRGRCETRHDGSTTWYIDGAHTSESLQGTAEWFATQVADSENPQTILVFNQQDRDVSKLLQELIRGTKDQAGQTCFEHAIFTTNEPRPALHGEAPRDVSVQQTALRCMEGLSPLTKCFVTSSVMEALMQVSDLASKAGTSGRRTVVLVTGSLHLVSAMLRTMEPGAEL</sequence>
<comment type="catalytic activity">
    <reaction evidence="15">
        <text>(6S)-5,6,7,8-tetrahydrofolyl-(gamma-L-Glu)(n) + L-glutamate + ATP = (6S)-5,6,7,8-tetrahydrofolyl-(gamma-L-Glu)(n+1) + ADP + phosphate + H(+)</text>
        <dbReference type="Rhea" id="RHEA:10580"/>
        <dbReference type="Rhea" id="RHEA-COMP:14738"/>
        <dbReference type="Rhea" id="RHEA-COMP:14740"/>
        <dbReference type="ChEBI" id="CHEBI:15378"/>
        <dbReference type="ChEBI" id="CHEBI:29985"/>
        <dbReference type="ChEBI" id="CHEBI:30616"/>
        <dbReference type="ChEBI" id="CHEBI:43474"/>
        <dbReference type="ChEBI" id="CHEBI:141005"/>
        <dbReference type="ChEBI" id="CHEBI:456216"/>
        <dbReference type="EC" id="6.3.2.17"/>
    </reaction>
</comment>
<evidence type="ECO:0000313" key="18">
    <source>
        <dbReference type="Proteomes" id="UP000070501"/>
    </source>
</evidence>
<keyword evidence="8" id="KW-0547">Nucleotide-binding</keyword>
<keyword evidence="9" id="KW-0067">ATP-binding</keyword>
<dbReference type="GO" id="GO:0046872">
    <property type="term" value="F:metal ion binding"/>
    <property type="evidence" value="ECO:0007669"/>
    <property type="project" value="UniProtKB-KW"/>
</dbReference>
<dbReference type="GO" id="GO:0006730">
    <property type="term" value="P:one-carbon metabolic process"/>
    <property type="evidence" value="ECO:0007669"/>
    <property type="project" value="UniProtKB-KW"/>
</dbReference>
<dbReference type="Gene3D" id="3.40.1190.10">
    <property type="entry name" value="Mur-like, catalytic domain"/>
    <property type="match status" value="1"/>
</dbReference>
<dbReference type="GO" id="GO:0004326">
    <property type="term" value="F:tetrahydrofolylpolyglutamate synthase activity"/>
    <property type="evidence" value="ECO:0007669"/>
    <property type="project" value="UniProtKB-EC"/>
</dbReference>
<keyword evidence="12" id="KW-0411">Iron-sulfur</keyword>
<proteinExistence type="inferred from homology"/>
<dbReference type="OrthoDB" id="5212574at2759"/>
<evidence type="ECO:0000256" key="9">
    <source>
        <dbReference type="ARBA" id="ARBA00022840"/>
    </source>
</evidence>
<evidence type="ECO:0000256" key="2">
    <source>
        <dbReference type="ARBA" id="ARBA00008276"/>
    </source>
</evidence>
<dbReference type="InParanoid" id="A0A136IX36"/>